<dbReference type="InterPro" id="IPR012312">
    <property type="entry name" value="Hemerythrin-like"/>
</dbReference>
<name>A0ABV8MLI8_9NEIS</name>
<dbReference type="CDD" id="cd12108">
    <property type="entry name" value="Hr-like"/>
    <property type="match status" value="1"/>
</dbReference>
<keyword evidence="3" id="KW-1185">Reference proteome</keyword>
<dbReference type="RefSeq" id="WP_378162310.1">
    <property type="nucleotide sequence ID" value="NZ_JBHSBU010000001.1"/>
</dbReference>
<organism evidence="2 3">
    <name type="scientific">Chitinimonas lacunae</name>
    <dbReference type="NCBI Taxonomy" id="1963018"/>
    <lineage>
        <taxon>Bacteria</taxon>
        <taxon>Pseudomonadati</taxon>
        <taxon>Pseudomonadota</taxon>
        <taxon>Betaproteobacteria</taxon>
        <taxon>Neisseriales</taxon>
        <taxon>Chitinibacteraceae</taxon>
        <taxon>Chitinimonas</taxon>
    </lineage>
</organism>
<protein>
    <submittedName>
        <fullName evidence="2">Hemerythrin domain-containing protein</fullName>
    </submittedName>
</protein>
<feature type="domain" description="Hemerythrin-like" evidence="1">
    <location>
        <begin position="15"/>
        <end position="148"/>
    </location>
</feature>
<comment type="caution">
    <text evidence="2">The sequence shown here is derived from an EMBL/GenBank/DDBJ whole genome shotgun (WGS) entry which is preliminary data.</text>
</comment>
<evidence type="ECO:0000313" key="2">
    <source>
        <dbReference type="EMBL" id="MFC4159017.1"/>
    </source>
</evidence>
<reference evidence="3" key="1">
    <citation type="journal article" date="2019" name="Int. J. Syst. Evol. Microbiol.">
        <title>The Global Catalogue of Microorganisms (GCM) 10K type strain sequencing project: providing services to taxonomists for standard genome sequencing and annotation.</title>
        <authorList>
            <consortium name="The Broad Institute Genomics Platform"/>
            <consortium name="The Broad Institute Genome Sequencing Center for Infectious Disease"/>
            <person name="Wu L."/>
            <person name="Ma J."/>
        </authorList>
    </citation>
    <scope>NUCLEOTIDE SEQUENCE [LARGE SCALE GENOMIC DNA]</scope>
    <source>
        <strain evidence="3">LMG 29894</strain>
    </source>
</reference>
<sequence>MLTIGSSAAPGFDDPIALLMACHDKVRRFAALSLRLDRHLAERGLDEEASVAARNILRYFDVAAGLHHADEEEDLFPALRQLGDPQLDRAIAELEAEHEQLGDLWRAIRPWLETVAQHGQPVRPAELESFANRYPAHAEREERELYGAASRLDRATLGRIGRNMQARREVKS</sequence>
<proteinExistence type="predicted"/>
<evidence type="ECO:0000259" key="1">
    <source>
        <dbReference type="Pfam" id="PF01814"/>
    </source>
</evidence>
<dbReference type="Pfam" id="PF01814">
    <property type="entry name" value="Hemerythrin"/>
    <property type="match status" value="1"/>
</dbReference>
<gene>
    <name evidence="2" type="ORF">ACFOW7_06560</name>
</gene>
<dbReference type="Proteomes" id="UP001595791">
    <property type="component" value="Unassembled WGS sequence"/>
</dbReference>
<dbReference type="Gene3D" id="1.20.120.520">
    <property type="entry name" value="nmb1532 protein domain like"/>
    <property type="match status" value="1"/>
</dbReference>
<dbReference type="EMBL" id="JBHSBU010000001">
    <property type="protein sequence ID" value="MFC4159017.1"/>
    <property type="molecule type" value="Genomic_DNA"/>
</dbReference>
<accession>A0ABV8MLI8</accession>
<evidence type="ECO:0000313" key="3">
    <source>
        <dbReference type="Proteomes" id="UP001595791"/>
    </source>
</evidence>